<organism evidence="22">
    <name type="scientific">hydrothermal vent metagenome</name>
    <dbReference type="NCBI Taxonomy" id="652676"/>
    <lineage>
        <taxon>unclassified sequences</taxon>
        <taxon>metagenomes</taxon>
        <taxon>ecological metagenomes</taxon>
    </lineage>
</organism>
<dbReference type="Pfam" id="PF17759">
    <property type="entry name" value="tRNA_synthFbeta"/>
    <property type="match status" value="1"/>
</dbReference>
<dbReference type="SUPFAM" id="SSF46955">
    <property type="entry name" value="Putative DNA-binding domain"/>
    <property type="match status" value="1"/>
</dbReference>
<keyword evidence="14" id="KW-0694">RNA-binding</keyword>
<dbReference type="EC" id="6.1.1.20" evidence="5"/>
<comment type="similarity">
    <text evidence="3">Belongs to the phenylalanyl-tRNA synthetase beta subunit family. Type 1 subfamily.</text>
</comment>
<evidence type="ECO:0000256" key="9">
    <source>
        <dbReference type="ARBA" id="ARBA00022598"/>
    </source>
</evidence>
<dbReference type="GO" id="GO:0006432">
    <property type="term" value="P:phenylalanyl-tRNA aminoacylation"/>
    <property type="evidence" value="ECO:0007669"/>
    <property type="project" value="InterPro"/>
</dbReference>
<name>A0A3B0RC75_9ZZZZ</name>
<dbReference type="GO" id="GO:0009328">
    <property type="term" value="C:phenylalanine-tRNA ligase complex"/>
    <property type="evidence" value="ECO:0007669"/>
    <property type="project" value="TreeGrafter"/>
</dbReference>
<comment type="catalytic activity">
    <reaction evidence="18">
        <text>tRNA(Phe) + L-phenylalanine + ATP = L-phenylalanyl-tRNA(Phe) + AMP + diphosphate + H(+)</text>
        <dbReference type="Rhea" id="RHEA:19413"/>
        <dbReference type="Rhea" id="RHEA-COMP:9668"/>
        <dbReference type="Rhea" id="RHEA-COMP:9699"/>
        <dbReference type="ChEBI" id="CHEBI:15378"/>
        <dbReference type="ChEBI" id="CHEBI:30616"/>
        <dbReference type="ChEBI" id="CHEBI:33019"/>
        <dbReference type="ChEBI" id="CHEBI:58095"/>
        <dbReference type="ChEBI" id="CHEBI:78442"/>
        <dbReference type="ChEBI" id="CHEBI:78531"/>
        <dbReference type="ChEBI" id="CHEBI:456215"/>
        <dbReference type="EC" id="6.1.1.20"/>
    </reaction>
</comment>
<evidence type="ECO:0000256" key="18">
    <source>
        <dbReference type="ARBA" id="ARBA00049255"/>
    </source>
</evidence>
<evidence type="ECO:0000256" key="10">
    <source>
        <dbReference type="ARBA" id="ARBA00022723"/>
    </source>
</evidence>
<reference evidence="22" key="1">
    <citation type="submission" date="2018-06" db="EMBL/GenBank/DDBJ databases">
        <authorList>
            <person name="Zhirakovskaya E."/>
        </authorList>
    </citation>
    <scope>NUCLEOTIDE SEQUENCE</scope>
</reference>
<evidence type="ECO:0000256" key="5">
    <source>
        <dbReference type="ARBA" id="ARBA00012814"/>
    </source>
</evidence>
<dbReference type="GO" id="GO:0000049">
    <property type="term" value="F:tRNA binding"/>
    <property type="evidence" value="ECO:0007669"/>
    <property type="project" value="UniProtKB-KW"/>
</dbReference>
<keyword evidence="10" id="KW-0479">Metal-binding</keyword>
<dbReference type="PANTHER" id="PTHR10947:SF0">
    <property type="entry name" value="PHENYLALANINE--TRNA LIGASE BETA SUBUNIT"/>
    <property type="match status" value="1"/>
</dbReference>
<dbReference type="InterPro" id="IPR004532">
    <property type="entry name" value="Phe-tRNA-ligase_IIc_bsu_bact"/>
</dbReference>
<feature type="domain" description="FDX-ACB" evidence="20">
    <location>
        <begin position="607"/>
        <end position="700"/>
    </location>
</feature>
<comment type="cofactor">
    <cofactor evidence="1">
        <name>Mg(2+)</name>
        <dbReference type="ChEBI" id="CHEBI:18420"/>
    </cofactor>
</comment>
<dbReference type="CDD" id="cd00769">
    <property type="entry name" value="PheRS_beta_core"/>
    <property type="match status" value="1"/>
</dbReference>
<evidence type="ECO:0000256" key="7">
    <source>
        <dbReference type="ARBA" id="ARBA00022490"/>
    </source>
</evidence>
<dbReference type="NCBIfam" id="TIGR00472">
    <property type="entry name" value="pheT_bact"/>
    <property type="match status" value="1"/>
</dbReference>
<evidence type="ECO:0000259" key="21">
    <source>
        <dbReference type="PROSITE" id="PS51483"/>
    </source>
</evidence>
<dbReference type="InterPro" id="IPR005121">
    <property type="entry name" value="Fdx_antiC-bd"/>
</dbReference>
<dbReference type="PROSITE" id="PS50886">
    <property type="entry name" value="TRBD"/>
    <property type="match status" value="1"/>
</dbReference>
<comment type="subunit">
    <text evidence="4">Tetramer of two alpha and two beta subunits.</text>
</comment>
<dbReference type="AlphaFoldDB" id="A0A3B0RC75"/>
<feature type="domain" description="TRNA-binding" evidence="19">
    <location>
        <begin position="1"/>
        <end position="53"/>
    </location>
</feature>
<keyword evidence="7" id="KW-0963">Cytoplasm</keyword>
<dbReference type="Gene3D" id="3.30.56.10">
    <property type="match status" value="1"/>
</dbReference>
<feature type="domain" description="B5" evidence="21">
    <location>
        <begin position="308"/>
        <end position="382"/>
    </location>
</feature>
<dbReference type="SMART" id="SM00874">
    <property type="entry name" value="B5"/>
    <property type="match status" value="1"/>
</dbReference>
<keyword evidence="13" id="KW-0460">Magnesium</keyword>
<dbReference type="SMART" id="SM00873">
    <property type="entry name" value="B3_4"/>
    <property type="match status" value="1"/>
</dbReference>
<keyword evidence="11" id="KW-0547">Nucleotide-binding</keyword>
<dbReference type="PANTHER" id="PTHR10947">
    <property type="entry name" value="PHENYLALANYL-TRNA SYNTHETASE BETA CHAIN AND LEUCINE-RICH REPEAT-CONTAINING PROTEIN 47"/>
    <property type="match status" value="1"/>
</dbReference>
<feature type="non-terminal residue" evidence="22">
    <location>
        <position position="1"/>
    </location>
</feature>
<sequence>AILGGDFTITRREIRGIASNGMICSETELDLGSDADGIMVLNDDYPEASNRLGADFAQIVGLPDVWFEVNVTPNRPDCLSVYGLARDLAALFEVPLREPEIDVAESGEPSNITVSIDEPDMCPRFAGRQVREITVGPSPHWLRRRLELAGVRPISNVVDASNYAMIEFGHPTHAFDVDRLGSTIGVRMAAEGETIVTLDDQTRTLTRDDIVVTDGSVPVAIGGVMGGASTEVHDDTTDVFIEAAYWEPAHVLMTSKRLGLRSEASARFERGADPSFCHLGADRVAQLLTEIADGRPAPMPIDVDPGAIAPWSITYPLSETRRILGIELDTESTRSLLERLTFDVDGTDPLTVTVPTRRPDVRRPIDLVEEIARLHGFASIPDTVPSGPGGGLPHEERRLRDLRETLVGTGLYETLSFSFISAQDIELLHPEGAGVTDAAISVVNPLNDTEGVMRTSLIPGLLKAASVNLARRLPAATLFEIGKVFLPGAGKLPDQPERLGFILAGRPDATWHSEPQEFDVHDGTGIVELIGLEMRLPDLELVQAERIPFHPGRCADVTVGGSVIGTVGEMIPSVTGAFGLSGRVVVGEIDTAVLLTNRGHWKYVAPSSFPPVVFDMAFAAPLDVPASAVLSAADTGAGTLLEHSQLFDVFSGDSVGDGLVSYAINFRLRALDRTLTDEEVAPVRRMIADTVFKVTGATLRGEL</sequence>
<dbReference type="Gene3D" id="3.30.930.10">
    <property type="entry name" value="Bira Bifunctional Protein, Domain 2"/>
    <property type="match status" value="1"/>
</dbReference>
<dbReference type="Gene3D" id="3.50.40.10">
    <property type="entry name" value="Phenylalanyl-trna Synthetase, Chain B, domain 3"/>
    <property type="match status" value="1"/>
</dbReference>
<evidence type="ECO:0000256" key="14">
    <source>
        <dbReference type="ARBA" id="ARBA00022884"/>
    </source>
</evidence>
<keyword evidence="12" id="KW-0067">ATP-binding</keyword>
<evidence type="ECO:0000256" key="1">
    <source>
        <dbReference type="ARBA" id="ARBA00001946"/>
    </source>
</evidence>
<evidence type="ECO:0000256" key="17">
    <source>
        <dbReference type="ARBA" id="ARBA00033189"/>
    </source>
</evidence>
<evidence type="ECO:0000259" key="20">
    <source>
        <dbReference type="PROSITE" id="PS51447"/>
    </source>
</evidence>
<dbReference type="GO" id="GO:0000287">
    <property type="term" value="F:magnesium ion binding"/>
    <property type="evidence" value="ECO:0007669"/>
    <property type="project" value="InterPro"/>
</dbReference>
<dbReference type="InterPro" id="IPR012340">
    <property type="entry name" value="NA-bd_OB-fold"/>
</dbReference>
<dbReference type="FunFam" id="3.50.40.10:FF:000001">
    <property type="entry name" value="Phenylalanine--tRNA ligase beta subunit"/>
    <property type="match status" value="1"/>
</dbReference>
<keyword evidence="15" id="KW-0648">Protein biosynthesis</keyword>
<dbReference type="Gene3D" id="3.30.70.380">
    <property type="entry name" value="Ferrodoxin-fold anticodon-binding domain"/>
    <property type="match status" value="1"/>
</dbReference>
<evidence type="ECO:0000256" key="15">
    <source>
        <dbReference type="ARBA" id="ARBA00022917"/>
    </source>
</evidence>
<evidence type="ECO:0000256" key="12">
    <source>
        <dbReference type="ARBA" id="ARBA00022840"/>
    </source>
</evidence>
<evidence type="ECO:0000256" key="8">
    <source>
        <dbReference type="ARBA" id="ARBA00022555"/>
    </source>
</evidence>
<gene>
    <name evidence="22" type="ORF">MNBD_ACTINO01-347</name>
</gene>
<evidence type="ECO:0000256" key="2">
    <source>
        <dbReference type="ARBA" id="ARBA00004496"/>
    </source>
</evidence>
<keyword evidence="9 22" id="KW-0436">Ligase</keyword>
<dbReference type="EMBL" id="UOEI01000019">
    <property type="protein sequence ID" value="VAV89589.1"/>
    <property type="molecule type" value="Genomic_DNA"/>
</dbReference>
<dbReference type="InterPro" id="IPR005146">
    <property type="entry name" value="B3/B4_tRNA-bd"/>
</dbReference>
<dbReference type="InterPro" id="IPR036690">
    <property type="entry name" value="Fdx_antiC-bd_sf"/>
</dbReference>
<evidence type="ECO:0000256" key="6">
    <source>
        <dbReference type="ARBA" id="ARBA00017032"/>
    </source>
</evidence>
<keyword evidence="8" id="KW-0820">tRNA-binding</keyword>
<dbReference type="Pfam" id="PF03483">
    <property type="entry name" value="B3_4"/>
    <property type="match status" value="1"/>
</dbReference>
<dbReference type="GO" id="GO:0005524">
    <property type="term" value="F:ATP binding"/>
    <property type="evidence" value="ECO:0007669"/>
    <property type="project" value="UniProtKB-KW"/>
</dbReference>
<dbReference type="Pfam" id="PF03484">
    <property type="entry name" value="B5"/>
    <property type="match status" value="1"/>
</dbReference>
<keyword evidence="16 22" id="KW-0030">Aminoacyl-tRNA synthetase</keyword>
<dbReference type="InterPro" id="IPR041616">
    <property type="entry name" value="PheRS_beta_core"/>
</dbReference>
<dbReference type="Gene3D" id="2.40.50.140">
    <property type="entry name" value="Nucleic acid-binding proteins"/>
    <property type="match status" value="1"/>
</dbReference>
<evidence type="ECO:0000313" key="22">
    <source>
        <dbReference type="EMBL" id="VAV89589.1"/>
    </source>
</evidence>
<proteinExistence type="inferred from homology"/>
<evidence type="ECO:0000256" key="16">
    <source>
        <dbReference type="ARBA" id="ARBA00023146"/>
    </source>
</evidence>
<protein>
    <recommendedName>
        <fullName evidence="6">Phenylalanine--tRNA ligase beta subunit</fullName>
        <ecNumber evidence="5">6.1.1.20</ecNumber>
    </recommendedName>
    <alternativeName>
        <fullName evidence="17">Phenylalanyl-tRNA synthetase beta subunit</fullName>
    </alternativeName>
</protein>
<dbReference type="HAMAP" id="MF_00283">
    <property type="entry name" value="Phe_tRNA_synth_beta1"/>
    <property type="match status" value="1"/>
</dbReference>
<dbReference type="SUPFAM" id="SSF50249">
    <property type="entry name" value="Nucleic acid-binding proteins"/>
    <property type="match status" value="1"/>
</dbReference>
<evidence type="ECO:0000256" key="4">
    <source>
        <dbReference type="ARBA" id="ARBA00011209"/>
    </source>
</evidence>
<dbReference type="SUPFAM" id="SSF55681">
    <property type="entry name" value="Class II aaRS and biotin synthetases"/>
    <property type="match status" value="1"/>
</dbReference>
<dbReference type="Pfam" id="PF03147">
    <property type="entry name" value="FDX-ACB"/>
    <property type="match status" value="1"/>
</dbReference>
<dbReference type="GO" id="GO:0004826">
    <property type="term" value="F:phenylalanine-tRNA ligase activity"/>
    <property type="evidence" value="ECO:0007669"/>
    <property type="project" value="UniProtKB-EC"/>
</dbReference>
<dbReference type="PROSITE" id="PS51447">
    <property type="entry name" value="FDX_ACB"/>
    <property type="match status" value="1"/>
</dbReference>
<dbReference type="SUPFAM" id="SSF54991">
    <property type="entry name" value="Anticodon-binding domain of PheRS"/>
    <property type="match status" value="1"/>
</dbReference>
<dbReference type="SMART" id="SM00896">
    <property type="entry name" value="FDX-ACB"/>
    <property type="match status" value="1"/>
</dbReference>
<evidence type="ECO:0000256" key="3">
    <source>
        <dbReference type="ARBA" id="ARBA00008653"/>
    </source>
</evidence>
<dbReference type="InterPro" id="IPR005147">
    <property type="entry name" value="tRNA_synthase_B5-dom"/>
</dbReference>
<comment type="subcellular location">
    <subcellularLocation>
        <location evidence="2">Cytoplasm</location>
    </subcellularLocation>
</comment>
<evidence type="ECO:0000256" key="11">
    <source>
        <dbReference type="ARBA" id="ARBA00022741"/>
    </source>
</evidence>
<accession>A0A3B0RC75</accession>
<dbReference type="InterPro" id="IPR009061">
    <property type="entry name" value="DNA-bd_dom_put_sf"/>
</dbReference>
<dbReference type="InterPro" id="IPR045060">
    <property type="entry name" value="Phe-tRNA-ligase_IIc_bsu"/>
</dbReference>
<dbReference type="InterPro" id="IPR002547">
    <property type="entry name" value="tRNA-bd_dom"/>
</dbReference>
<dbReference type="InterPro" id="IPR045864">
    <property type="entry name" value="aa-tRNA-synth_II/BPL/LPL"/>
</dbReference>
<dbReference type="InterPro" id="IPR020825">
    <property type="entry name" value="Phe-tRNA_synthase-like_B3/B4"/>
</dbReference>
<dbReference type="PROSITE" id="PS51483">
    <property type="entry name" value="B5"/>
    <property type="match status" value="1"/>
</dbReference>
<dbReference type="SUPFAM" id="SSF56037">
    <property type="entry name" value="PheT/TilS domain"/>
    <property type="match status" value="1"/>
</dbReference>
<evidence type="ECO:0000259" key="19">
    <source>
        <dbReference type="PROSITE" id="PS50886"/>
    </source>
</evidence>
<evidence type="ECO:0000256" key="13">
    <source>
        <dbReference type="ARBA" id="ARBA00022842"/>
    </source>
</evidence>